<organism evidence="2 3">
    <name type="scientific">Rhodoplanes azumiensis</name>
    <dbReference type="NCBI Taxonomy" id="1897628"/>
    <lineage>
        <taxon>Bacteria</taxon>
        <taxon>Pseudomonadati</taxon>
        <taxon>Pseudomonadota</taxon>
        <taxon>Alphaproteobacteria</taxon>
        <taxon>Hyphomicrobiales</taxon>
        <taxon>Nitrobacteraceae</taxon>
        <taxon>Rhodoplanes</taxon>
    </lineage>
</organism>
<keyword evidence="2" id="KW-0326">Glycosidase</keyword>
<protein>
    <submittedName>
        <fullName evidence="2">ADP-ribosyl-[dinitrogen reductase] hydrolase</fullName>
        <ecNumber evidence="2">3.2.2.24</ecNumber>
    </submittedName>
</protein>
<proteinExistence type="predicted"/>
<gene>
    <name evidence="2" type="primary">draG</name>
    <name evidence="2" type="ORF">ACFSOX_09770</name>
</gene>
<dbReference type="EC" id="3.2.2.24" evidence="2"/>
<accession>A0ABW5AIZ6</accession>
<evidence type="ECO:0000313" key="3">
    <source>
        <dbReference type="Proteomes" id="UP001597314"/>
    </source>
</evidence>
<comment type="caution">
    <text evidence="2">The sequence shown here is derived from an EMBL/GenBank/DDBJ whole genome shotgun (WGS) entry which is preliminary data.</text>
</comment>
<feature type="region of interest" description="Disordered" evidence="1">
    <location>
        <begin position="296"/>
        <end position="324"/>
    </location>
</feature>
<dbReference type="Gene3D" id="1.10.4080.10">
    <property type="entry name" value="ADP-ribosylation/Crystallin J1"/>
    <property type="match status" value="1"/>
</dbReference>
<dbReference type="Pfam" id="PF03747">
    <property type="entry name" value="ADP_ribosyl_GH"/>
    <property type="match status" value="1"/>
</dbReference>
<dbReference type="InterPro" id="IPR013479">
    <property type="entry name" value="ADP-ribosyl_diN_reduct_hydro"/>
</dbReference>
<dbReference type="NCBIfam" id="TIGR02662">
    <property type="entry name" value="dinitro_DRAG"/>
    <property type="match status" value="1"/>
</dbReference>
<dbReference type="InterPro" id="IPR005502">
    <property type="entry name" value="Ribosyl_crysJ1"/>
</dbReference>
<dbReference type="InterPro" id="IPR036705">
    <property type="entry name" value="Ribosyl_crysJ1_sf"/>
</dbReference>
<dbReference type="RefSeq" id="WP_378477621.1">
    <property type="nucleotide sequence ID" value="NZ_JBHUIW010000009.1"/>
</dbReference>
<dbReference type="InterPro" id="IPR050792">
    <property type="entry name" value="ADP-ribosylglycohydrolase"/>
</dbReference>
<dbReference type="EMBL" id="JBHUIW010000009">
    <property type="protein sequence ID" value="MFD2182440.1"/>
    <property type="molecule type" value="Genomic_DNA"/>
</dbReference>
<dbReference type="Proteomes" id="UP001597314">
    <property type="component" value="Unassembled WGS sequence"/>
</dbReference>
<evidence type="ECO:0000256" key="1">
    <source>
        <dbReference type="SAM" id="MobiDB-lite"/>
    </source>
</evidence>
<evidence type="ECO:0000313" key="2">
    <source>
        <dbReference type="EMBL" id="MFD2182440.1"/>
    </source>
</evidence>
<keyword evidence="2" id="KW-0378">Hydrolase</keyword>
<dbReference type="PANTHER" id="PTHR16222:SF12">
    <property type="entry name" value="ADP-RIBOSYLGLYCOHYDROLASE-RELATED"/>
    <property type="match status" value="1"/>
</dbReference>
<dbReference type="PANTHER" id="PTHR16222">
    <property type="entry name" value="ADP-RIBOSYLGLYCOHYDROLASE"/>
    <property type="match status" value="1"/>
</dbReference>
<dbReference type="SUPFAM" id="SSF101478">
    <property type="entry name" value="ADP-ribosylglycohydrolase"/>
    <property type="match status" value="1"/>
</dbReference>
<feature type="compositionally biased region" description="Pro residues" evidence="1">
    <location>
        <begin position="304"/>
        <end position="314"/>
    </location>
</feature>
<dbReference type="GO" id="GO:0047407">
    <property type="term" value="F:ADP-ribosyl-[dinitrogen reductase] hydrolase activity"/>
    <property type="evidence" value="ECO:0007669"/>
    <property type="project" value="UniProtKB-EC"/>
</dbReference>
<feature type="compositionally biased region" description="Low complexity" evidence="1">
    <location>
        <begin position="315"/>
        <end position="324"/>
    </location>
</feature>
<reference evidence="3" key="1">
    <citation type="journal article" date="2019" name="Int. J. Syst. Evol. Microbiol.">
        <title>The Global Catalogue of Microorganisms (GCM) 10K type strain sequencing project: providing services to taxonomists for standard genome sequencing and annotation.</title>
        <authorList>
            <consortium name="The Broad Institute Genomics Platform"/>
            <consortium name="The Broad Institute Genome Sequencing Center for Infectious Disease"/>
            <person name="Wu L."/>
            <person name="Ma J."/>
        </authorList>
    </citation>
    <scope>NUCLEOTIDE SEQUENCE [LARGE SCALE GENOMIC DNA]</scope>
    <source>
        <strain evidence="3">CGMCC 1.6774</strain>
    </source>
</reference>
<sequence length="324" mass="34576">MQAPTLDDRALGAFLGLAVGDALGGTVEFMTKGEIATRYGIHDRIVGGGWLRLAAGQVTDDTEMTLALGRSLIRKETLDLQDLCEEFARWLRSGPIDVGNTCRRGIRRFLTEGSVQGPYFDGDAGNGAAMRILPVALATLGASETGAAWCVAQCHTTHHHPLSDAASLTLVTMLHRLLAGAGRDDVRDIADALVAQHRGFRFEVSPGQSSAYVVDTLRTVLHFYFTTATFQDAVVKTVNQGGDADTTGAIVGMLAGATYGVDAIPASWLKRLDREVAVEIRNQTPRLLGVAAITRARATRPPRDPAPPELPTPLPFAAADKPQP</sequence>
<name>A0ABW5AIZ6_9BRAD</name>
<keyword evidence="3" id="KW-1185">Reference proteome</keyword>